<reference evidence="3 4" key="1">
    <citation type="submission" date="2018-10" db="EMBL/GenBank/DDBJ databases">
        <authorList>
            <consortium name="Pathogen Informatics"/>
        </authorList>
    </citation>
    <scope>NUCLEOTIDE SEQUENCE [LARGE SCALE GENOMIC DNA]</scope>
</reference>
<name>A0A0R3UFC2_MESCO</name>
<evidence type="ECO:0000313" key="3">
    <source>
        <dbReference type="EMBL" id="VDD79792.1"/>
    </source>
</evidence>
<dbReference type="InterPro" id="IPR036525">
    <property type="entry name" value="Tubulin/FtsZ_GTPase_sf"/>
</dbReference>
<feature type="region of interest" description="Disordered" evidence="1">
    <location>
        <begin position="138"/>
        <end position="157"/>
    </location>
</feature>
<dbReference type="EMBL" id="UXSR01005214">
    <property type="protein sequence ID" value="VDD79792.1"/>
    <property type="molecule type" value="Genomic_DNA"/>
</dbReference>
<sequence length="556" mass="61892">MNYNRNVDSRLGNSNDFSREIVFIQAGPASNWIGTHFWNLQENILFQKQETSPFLLPAFFRGSEKSSSYLRPRLISIDTLGSVRSPGMGIGEPSPGSNFVAWEDSVQIIRQDDRHPLFDAKSQQHYEKSAFVRSYVHKSSEVSNERQEGNETTRRPTSRQWMDCLLPTVKRRWAGEETLMVLHDYLDSSGPGDVFASPRLSNDVTTRICENDAPQFASFAQGLDLFREGSDTFDHFENYFHRLVEECDRPSGFFLLVDSDSGFSGVALRLGGFLGEEFTKRPVFTSAIASCISFNQPRRWSTVCLNRLALFAALEHGSDWPSCSAWLPLANIGDACVASSLLAAGMTTALSPLMLKHDLKYSVDLNGFVIGLTPTRKKMLSLSFANQNTKMADSSKMEWIHTSTLKTCSKPTEVRQCNAASHPNSLVCQLSIRGIEKGKEECSSLLPHPTGHACTLSKGLSPRLSCSLPTHPLTVPRLTSAPSFCTQPTYSCTRAVIEAVSHWTDENQWLASGLKHHFESAFCNKFDCGYVETDELNEIKETATDRLVEAYASADG</sequence>
<feature type="domain" description="Misato Segment II tubulin-like" evidence="2">
    <location>
        <begin position="19"/>
        <end position="112"/>
    </location>
</feature>
<dbReference type="Pfam" id="PF10644">
    <property type="entry name" value="Misat_Tub_SegII"/>
    <property type="match status" value="1"/>
</dbReference>
<keyword evidence="4" id="KW-1185">Reference proteome</keyword>
<evidence type="ECO:0000259" key="2">
    <source>
        <dbReference type="Pfam" id="PF10644"/>
    </source>
</evidence>
<dbReference type="GO" id="GO:0005737">
    <property type="term" value="C:cytoplasm"/>
    <property type="evidence" value="ECO:0007669"/>
    <property type="project" value="TreeGrafter"/>
</dbReference>
<feature type="compositionally biased region" description="Basic and acidic residues" evidence="1">
    <location>
        <begin position="138"/>
        <end position="154"/>
    </location>
</feature>
<dbReference type="STRING" id="53468.A0A0R3UFC2"/>
<evidence type="ECO:0000256" key="1">
    <source>
        <dbReference type="SAM" id="MobiDB-lite"/>
    </source>
</evidence>
<dbReference type="PANTHER" id="PTHR13391">
    <property type="entry name" value="MITOCHONDRIAL DISTRIBUTION REGULATOR MISATO"/>
    <property type="match status" value="1"/>
</dbReference>
<dbReference type="AlphaFoldDB" id="A0A0R3UFC2"/>
<dbReference type="Proteomes" id="UP000267029">
    <property type="component" value="Unassembled WGS sequence"/>
</dbReference>
<accession>A0A0R3UFC2</accession>
<dbReference type="PANTHER" id="PTHR13391:SF0">
    <property type="entry name" value="PROTEIN MISATO HOMOLOG 1"/>
    <property type="match status" value="1"/>
</dbReference>
<organism evidence="3 4">
    <name type="scientific">Mesocestoides corti</name>
    <name type="common">Flatworm</name>
    <dbReference type="NCBI Taxonomy" id="53468"/>
    <lineage>
        <taxon>Eukaryota</taxon>
        <taxon>Metazoa</taxon>
        <taxon>Spiralia</taxon>
        <taxon>Lophotrochozoa</taxon>
        <taxon>Platyhelminthes</taxon>
        <taxon>Cestoda</taxon>
        <taxon>Eucestoda</taxon>
        <taxon>Cyclophyllidea</taxon>
        <taxon>Mesocestoididae</taxon>
        <taxon>Mesocestoides</taxon>
    </lineage>
</organism>
<dbReference type="InterPro" id="IPR019605">
    <property type="entry name" value="Misato_II_tubulin-like"/>
</dbReference>
<gene>
    <name evidence="3" type="ORF">MCOS_LOCUS5795</name>
</gene>
<protein>
    <recommendedName>
        <fullName evidence="2">Misato Segment II tubulin-like domain-containing protein</fullName>
    </recommendedName>
</protein>
<dbReference type="GO" id="GO:0007005">
    <property type="term" value="P:mitochondrion organization"/>
    <property type="evidence" value="ECO:0007669"/>
    <property type="project" value="InterPro"/>
</dbReference>
<dbReference type="InterPro" id="IPR049942">
    <property type="entry name" value="DML1/Misato"/>
</dbReference>
<evidence type="ECO:0000313" key="4">
    <source>
        <dbReference type="Proteomes" id="UP000267029"/>
    </source>
</evidence>
<dbReference type="Gene3D" id="3.40.50.1440">
    <property type="entry name" value="Tubulin/FtsZ, GTPase domain"/>
    <property type="match status" value="1"/>
</dbReference>
<dbReference type="SUPFAM" id="SSF52490">
    <property type="entry name" value="Tubulin nucleotide-binding domain-like"/>
    <property type="match status" value="1"/>
</dbReference>
<proteinExistence type="predicted"/>
<dbReference type="OrthoDB" id="271881at2759"/>